<dbReference type="OrthoDB" id="2580841at2759"/>
<dbReference type="STRING" id="569365.A0A0D2CMA5"/>
<evidence type="ECO:0008006" key="4">
    <source>
        <dbReference type="Google" id="ProtNLM"/>
    </source>
</evidence>
<keyword evidence="3" id="KW-1185">Reference proteome</keyword>
<sequence>MPIPHYGVWKGFPVSYQVDGPHDRTPHINLSFKDDKNGTIERKAAINVKSQGHPNELVYWFDHNFSHPLTQDLARLDYGFHAIGSRDRDTRDLALDYTRTRSLLRIPDGRILPFLEDGPDNDILDQLRPILDEAISNEAEIYLYGSSFGSGIHDVHMNQGSVGFDNGVRQDGAFFLQFPDLHWEAVFLAFASQQIPTDDRNGQPTPDSTSLQRIIGNQGRARL</sequence>
<gene>
    <name evidence="2" type="ORF">PV07_02863</name>
</gene>
<dbReference type="VEuPathDB" id="FungiDB:PV07_02863"/>
<dbReference type="EMBL" id="KN847041">
    <property type="protein sequence ID" value="KIW31195.1"/>
    <property type="molecule type" value="Genomic_DNA"/>
</dbReference>
<feature type="compositionally biased region" description="Polar residues" evidence="1">
    <location>
        <begin position="196"/>
        <end position="212"/>
    </location>
</feature>
<organism evidence="2 3">
    <name type="scientific">Cladophialophora immunda</name>
    <dbReference type="NCBI Taxonomy" id="569365"/>
    <lineage>
        <taxon>Eukaryota</taxon>
        <taxon>Fungi</taxon>
        <taxon>Dikarya</taxon>
        <taxon>Ascomycota</taxon>
        <taxon>Pezizomycotina</taxon>
        <taxon>Eurotiomycetes</taxon>
        <taxon>Chaetothyriomycetidae</taxon>
        <taxon>Chaetothyriales</taxon>
        <taxon>Herpotrichiellaceae</taxon>
        <taxon>Cladophialophora</taxon>
    </lineage>
</organism>
<accession>A0A0D2CMA5</accession>
<reference evidence="2 3" key="1">
    <citation type="submission" date="2015-01" db="EMBL/GenBank/DDBJ databases">
        <title>The Genome Sequence of Cladophialophora immunda CBS83496.</title>
        <authorList>
            <consortium name="The Broad Institute Genomics Platform"/>
            <person name="Cuomo C."/>
            <person name="de Hoog S."/>
            <person name="Gorbushina A."/>
            <person name="Stielow B."/>
            <person name="Teixiera M."/>
            <person name="Abouelleil A."/>
            <person name="Chapman S.B."/>
            <person name="Priest M."/>
            <person name="Young S.K."/>
            <person name="Wortman J."/>
            <person name="Nusbaum C."/>
            <person name="Birren B."/>
        </authorList>
    </citation>
    <scope>NUCLEOTIDE SEQUENCE [LARGE SCALE GENOMIC DNA]</scope>
    <source>
        <strain evidence="2 3">CBS 83496</strain>
    </source>
</reference>
<dbReference type="RefSeq" id="XP_016251411.1">
    <property type="nucleotide sequence ID" value="XM_016389509.1"/>
</dbReference>
<evidence type="ECO:0000313" key="2">
    <source>
        <dbReference type="EMBL" id="KIW31195.1"/>
    </source>
</evidence>
<proteinExistence type="predicted"/>
<protein>
    <recommendedName>
        <fullName evidence="4">DUF2278 domain-containing protein</fullName>
    </recommendedName>
</protein>
<dbReference type="AlphaFoldDB" id="A0A0D2CMA5"/>
<evidence type="ECO:0000313" key="3">
    <source>
        <dbReference type="Proteomes" id="UP000054466"/>
    </source>
</evidence>
<dbReference type="Pfam" id="PF10042">
    <property type="entry name" value="DUF2278"/>
    <property type="match status" value="1"/>
</dbReference>
<dbReference type="HOGENOM" id="CLU_078994_1_0_1"/>
<dbReference type="Proteomes" id="UP000054466">
    <property type="component" value="Unassembled WGS sequence"/>
</dbReference>
<feature type="region of interest" description="Disordered" evidence="1">
    <location>
        <begin position="196"/>
        <end position="223"/>
    </location>
</feature>
<evidence type="ECO:0000256" key="1">
    <source>
        <dbReference type="SAM" id="MobiDB-lite"/>
    </source>
</evidence>
<dbReference type="InterPro" id="IPR019268">
    <property type="entry name" value="DUF2278"/>
</dbReference>
<dbReference type="GeneID" id="27342057"/>
<name>A0A0D2CMA5_9EURO</name>